<evidence type="ECO:0000256" key="1">
    <source>
        <dbReference type="SAM" id="MobiDB-lite"/>
    </source>
</evidence>
<feature type="compositionally biased region" description="Polar residues" evidence="1">
    <location>
        <begin position="1"/>
        <end position="11"/>
    </location>
</feature>
<dbReference type="GeneID" id="40326574"/>
<evidence type="ECO:0000313" key="3">
    <source>
        <dbReference type="Proteomes" id="UP000283634"/>
    </source>
</evidence>
<gene>
    <name evidence="2" type="ORF">TraAM80_02641</name>
</gene>
<protein>
    <submittedName>
        <fullName evidence="2">Uncharacterized protein</fullName>
    </submittedName>
</protein>
<comment type="caution">
    <text evidence="2">The sequence shown here is derived from an EMBL/GenBank/DDBJ whole genome shotgun (WGS) entry which is preliminary data.</text>
</comment>
<evidence type="ECO:0000313" key="2">
    <source>
        <dbReference type="EMBL" id="RNF08615.1"/>
    </source>
</evidence>
<name>A0A422NT04_TRYRA</name>
<dbReference type="RefSeq" id="XP_029240496.1">
    <property type="nucleotide sequence ID" value="XM_029379640.1"/>
</dbReference>
<feature type="region of interest" description="Disordered" evidence="1">
    <location>
        <begin position="1"/>
        <end position="34"/>
    </location>
</feature>
<reference evidence="2 3" key="1">
    <citation type="journal article" date="2018" name="BMC Genomics">
        <title>Genomic comparison of Trypanosoma conorhini and Trypanosoma rangeli to Trypanosoma cruzi strains of high and low virulence.</title>
        <authorList>
            <person name="Bradwell K.R."/>
            <person name="Koparde V.N."/>
            <person name="Matveyev A.V."/>
            <person name="Serrano M.G."/>
            <person name="Alves J.M."/>
            <person name="Parikh H."/>
            <person name="Huang B."/>
            <person name="Lee V."/>
            <person name="Espinosa-Alvarez O."/>
            <person name="Ortiz P.A."/>
            <person name="Costa-Martins A.G."/>
            <person name="Teixeira M.M."/>
            <person name="Buck G.A."/>
        </authorList>
    </citation>
    <scope>NUCLEOTIDE SEQUENCE [LARGE SCALE GENOMIC DNA]</scope>
    <source>
        <strain evidence="2 3">AM80</strain>
    </source>
</reference>
<accession>A0A422NT04</accession>
<sequence length="143" mass="16283">MSVSASPSETAALSHPADRDQEEENSEDTPPQRQCFHCRPQRYITPVFASHHDAYTTTVHGRQVNIRMCKFLYKKRRSLFLPAKTLNGIYQMPQLQLGPAIRRDCEEGVEGSKQQGVEQSRSQCSTVNLERLTTQSQVRHVLV</sequence>
<organism evidence="2 3">
    <name type="scientific">Trypanosoma rangeli</name>
    <dbReference type="NCBI Taxonomy" id="5698"/>
    <lineage>
        <taxon>Eukaryota</taxon>
        <taxon>Discoba</taxon>
        <taxon>Euglenozoa</taxon>
        <taxon>Kinetoplastea</taxon>
        <taxon>Metakinetoplastina</taxon>
        <taxon>Trypanosomatida</taxon>
        <taxon>Trypanosomatidae</taxon>
        <taxon>Trypanosoma</taxon>
        <taxon>Herpetosoma</taxon>
    </lineage>
</organism>
<proteinExistence type="predicted"/>
<dbReference type="Proteomes" id="UP000283634">
    <property type="component" value="Unassembled WGS sequence"/>
</dbReference>
<dbReference type="AlphaFoldDB" id="A0A422NT04"/>
<dbReference type="EMBL" id="MKGL01000062">
    <property type="protein sequence ID" value="RNF08615.1"/>
    <property type="molecule type" value="Genomic_DNA"/>
</dbReference>
<keyword evidence="3" id="KW-1185">Reference proteome</keyword>